<accession>A0A9J7XFI1</accession>
<dbReference type="GO" id="GO:0003676">
    <property type="term" value="F:nucleic acid binding"/>
    <property type="evidence" value="ECO:0007669"/>
    <property type="project" value="InterPro"/>
</dbReference>
<reference evidence="1" key="2">
    <citation type="submission" date="2025-09" db="UniProtKB">
        <authorList>
            <consortium name="Ensembl"/>
        </authorList>
    </citation>
    <scope>IDENTIFICATION</scope>
</reference>
<dbReference type="InterPro" id="IPR036397">
    <property type="entry name" value="RNaseH_sf"/>
</dbReference>
<dbReference type="Ensembl" id="ENSCCRT00000126935.1">
    <property type="protein sequence ID" value="ENSCCRP00000105091.1"/>
    <property type="gene ID" value="ENSCCRG00000066568.1"/>
</dbReference>
<sequence length="256" mass="29380">SADLTVVQKTIIDTLHKESKPQTFIAKEAGCSQSAVSKHVNRKLSGRKKCGRKRCTTKRDIVKQNRLKNLSELHKEWTEAEVKAYRRVKEFGYSCRIPLIKPLLNHRQRQRRLTWAKEKKNSTVAQWSKVLFSDKSKFCISFGNQGPRIWRKGGEAHSPSCLKSSVKFPQSVMIWGAMSSDSVGPLCFLKTKVKHRTTNIDNDKKNNSALQKNITLKMWHFSWGSLNTMTIYNQDGGYNKNKIKIILTGVILKLFK</sequence>
<name>A0A9J7XFI1_CYPCA</name>
<reference evidence="1" key="1">
    <citation type="submission" date="2025-08" db="UniProtKB">
        <authorList>
            <consortium name="Ensembl"/>
        </authorList>
    </citation>
    <scope>IDENTIFICATION</scope>
</reference>
<dbReference type="AlphaFoldDB" id="A0A9J7XFI1"/>
<protein>
    <recommendedName>
        <fullName evidence="3">Transposase Tc1-like domain-containing protein</fullName>
    </recommendedName>
</protein>
<organism evidence="1 2">
    <name type="scientific">Cyprinus carpio carpio</name>
    <dbReference type="NCBI Taxonomy" id="630221"/>
    <lineage>
        <taxon>Eukaryota</taxon>
        <taxon>Metazoa</taxon>
        <taxon>Chordata</taxon>
        <taxon>Craniata</taxon>
        <taxon>Vertebrata</taxon>
        <taxon>Euteleostomi</taxon>
        <taxon>Actinopterygii</taxon>
        <taxon>Neopterygii</taxon>
        <taxon>Teleostei</taxon>
        <taxon>Ostariophysi</taxon>
        <taxon>Cypriniformes</taxon>
        <taxon>Cyprinidae</taxon>
        <taxon>Cyprininae</taxon>
        <taxon>Cyprinus</taxon>
    </lineage>
</organism>
<dbReference type="GeneTree" id="ENSGT01150000286900"/>
<dbReference type="Proteomes" id="UP001108240">
    <property type="component" value="Unplaced"/>
</dbReference>
<evidence type="ECO:0000313" key="2">
    <source>
        <dbReference type="Proteomes" id="UP001108240"/>
    </source>
</evidence>
<dbReference type="Gene3D" id="3.30.420.10">
    <property type="entry name" value="Ribonuclease H-like superfamily/Ribonuclease H"/>
    <property type="match status" value="1"/>
</dbReference>
<evidence type="ECO:0000313" key="1">
    <source>
        <dbReference type="Ensembl" id="ENSCCRP00000105091.1"/>
    </source>
</evidence>
<keyword evidence="2" id="KW-1185">Reference proteome</keyword>
<evidence type="ECO:0008006" key="3">
    <source>
        <dbReference type="Google" id="ProtNLM"/>
    </source>
</evidence>
<proteinExistence type="predicted"/>